<proteinExistence type="inferred from homology"/>
<name>I1HHJ4_BRADI</name>
<dbReference type="STRING" id="15368.I1HHJ4"/>
<reference evidence="3" key="2">
    <citation type="submission" date="2017-06" db="EMBL/GenBank/DDBJ databases">
        <title>WGS assembly of Brachypodium distachyon.</title>
        <authorList>
            <consortium name="The International Brachypodium Initiative"/>
            <person name="Lucas S."/>
            <person name="Harmon-Smith M."/>
            <person name="Lail K."/>
            <person name="Tice H."/>
            <person name="Grimwood J."/>
            <person name="Bruce D."/>
            <person name="Barry K."/>
            <person name="Shu S."/>
            <person name="Lindquist E."/>
            <person name="Wang M."/>
            <person name="Pitluck S."/>
            <person name="Vogel J.P."/>
            <person name="Garvin D.F."/>
            <person name="Mockler T.C."/>
            <person name="Schmutz J."/>
            <person name="Rokhsar D."/>
            <person name="Bevan M.W."/>
        </authorList>
    </citation>
    <scope>NUCLEOTIDE SEQUENCE</scope>
    <source>
        <strain evidence="3">Bd21</strain>
    </source>
</reference>
<dbReference type="PANTHER" id="PTHR33083:SF81">
    <property type="entry name" value="OS05G0518800 PROTEIN"/>
    <property type="match status" value="1"/>
</dbReference>
<dbReference type="RefSeq" id="XP_003566034.1">
    <property type="nucleotide sequence ID" value="XM_003565986.4"/>
</dbReference>
<dbReference type="GO" id="GO:0010150">
    <property type="term" value="P:leaf senescence"/>
    <property type="evidence" value="ECO:0007669"/>
    <property type="project" value="UniProtKB-ARBA"/>
</dbReference>
<dbReference type="GeneID" id="100827973"/>
<dbReference type="Pfam" id="PF04520">
    <property type="entry name" value="Senescence_reg"/>
    <property type="match status" value="1"/>
</dbReference>
<evidence type="ECO:0000256" key="2">
    <source>
        <dbReference type="SAM" id="MobiDB-lite"/>
    </source>
</evidence>
<gene>
    <name evidence="4" type="primary">LOC100827973</name>
    <name evidence="3" type="ORF">BRADI_2g19620v3</name>
</gene>
<dbReference type="InterPro" id="IPR007608">
    <property type="entry name" value="Senescence_reg_S40"/>
</dbReference>
<dbReference type="OrthoDB" id="672058at2759"/>
<dbReference type="EMBL" id="CM000881">
    <property type="protein sequence ID" value="KQK05357.1"/>
    <property type="molecule type" value="Genomic_DNA"/>
</dbReference>
<dbReference type="HOGENOM" id="CLU_088831_2_0_1"/>
<evidence type="ECO:0000313" key="3">
    <source>
        <dbReference type="EMBL" id="KQK05357.1"/>
    </source>
</evidence>
<evidence type="ECO:0000256" key="1">
    <source>
        <dbReference type="ARBA" id="ARBA00034773"/>
    </source>
</evidence>
<accession>I1HHJ4</accession>
<keyword evidence="5" id="KW-1185">Reference proteome</keyword>
<dbReference type="KEGG" id="bdi:100827973"/>
<evidence type="ECO:0000313" key="4">
    <source>
        <dbReference type="EnsemblPlants" id="KQK05357"/>
    </source>
</evidence>
<organism evidence="4">
    <name type="scientific">Brachypodium distachyon</name>
    <name type="common">Purple false brome</name>
    <name type="synonym">Trachynia distachya</name>
    <dbReference type="NCBI Taxonomy" id="15368"/>
    <lineage>
        <taxon>Eukaryota</taxon>
        <taxon>Viridiplantae</taxon>
        <taxon>Streptophyta</taxon>
        <taxon>Embryophyta</taxon>
        <taxon>Tracheophyta</taxon>
        <taxon>Spermatophyta</taxon>
        <taxon>Magnoliopsida</taxon>
        <taxon>Liliopsida</taxon>
        <taxon>Poales</taxon>
        <taxon>Poaceae</taxon>
        <taxon>BOP clade</taxon>
        <taxon>Pooideae</taxon>
        <taxon>Stipodae</taxon>
        <taxon>Brachypodieae</taxon>
        <taxon>Brachypodium</taxon>
    </lineage>
</organism>
<dbReference type="eggNOG" id="ENOG502S431">
    <property type="taxonomic scope" value="Eukaryota"/>
</dbReference>
<dbReference type="Gramene" id="KQK05357">
    <property type="protein sequence ID" value="KQK05357"/>
    <property type="gene ID" value="BRADI_2g19620v3"/>
</dbReference>
<protein>
    <submittedName>
        <fullName evidence="3 4">Uncharacterized protein</fullName>
    </submittedName>
</protein>
<dbReference type="AlphaFoldDB" id="I1HHJ4"/>
<reference evidence="3 4" key="1">
    <citation type="journal article" date="2010" name="Nature">
        <title>Genome sequencing and analysis of the model grass Brachypodium distachyon.</title>
        <authorList>
            <consortium name="International Brachypodium Initiative"/>
        </authorList>
    </citation>
    <scope>NUCLEOTIDE SEQUENCE [LARGE SCALE GENOMIC DNA]</scope>
    <source>
        <strain evidence="3">Bd21</strain>
        <strain evidence="4">cv. Bd21</strain>
    </source>
</reference>
<dbReference type="Proteomes" id="UP000008810">
    <property type="component" value="Chromosome 2"/>
</dbReference>
<reference evidence="4" key="3">
    <citation type="submission" date="2018-08" db="UniProtKB">
        <authorList>
            <consortium name="EnsemblPlants"/>
        </authorList>
    </citation>
    <scope>IDENTIFICATION</scope>
    <source>
        <strain evidence="4">cv. Bd21</strain>
    </source>
</reference>
<dbReference type="EnsemblPlants" id="KQK05357">
    <property type="protein sequence ID" value="KQK05357"/>
    <property type="gene ID" value="BRADI_2g19620v3"/>
</dbReference>
<feature type="region of interest" description="Disordered" evidence="2">
    <location>
        <begin position="1"/>
        <end position="51"/>
    </location>
</feature>
<dbReference type="PANTHER" id="PTHR33083">
    <property type="entry name" value="EXPRESSED PROTEIN"/>
    <property type="match status" value="1"/>
</dbReference>
<sequence length="136" mass="14404">MDRELEEAEVLWPDRDVSNGGQQQQQRRRSIGKQQAHGDAARAGGASRPVGIPAAIRAPATEQTAAWARSYCGADGDGAASGSGSFVPPHELMAARRRCAEAAASSVCEGQGRTLKGRDLRSVRNAVLRMTGFLES</sequence>
<evidence type="ECO:0000313" key="5">
    <source>
        <dbReference type="Proteomes" id="UP000008810"/>
    </source>
</evidence>
<comment type="similarity">
    <text evidence="1">Belongs to the senescence regulator S40 family.</text>
</comment>